<evidence type="ECO:0000256" key="8">
    <source>
        <dbReference type="SAM" id="SignalP"/>
    </source>
</evidence>
<feature type="signal peptide" evidence="8">
    <location>
        <begin position="1"/>
        <end position="25"/>
    </location>
</feature>
<keyword evidence="5 8" id="KW-0732">Signal</keyword>
<evidence type="ECO:0000313" key="10">
    <source>
        <dbReference type="Proteomes" id="UP001252270"/>
    </source>
</evidence>
<evidence type="ECO:0000256" key="4">
    <source>
        <dbReference type="ARBA" id="ARBA00022692"/>
    </source>
</evidence>
<dbReference type="RefSeq" id="WP_309636044.1">
    <property type="nucleotide sequence ID" value="NZ_JARWAL010000003.1"/>
</dbReference>
<gene>
    <name evidence="9" type="ORF">QC820_05350</name>
</gene>
<evidence type="ECO:0000256" key="2">
    <source>
        <dbReference type="ARBA" id="ARBA00008163"/>
    </source>
</evidence>
<keyword evidence="7" id="KW-0998">Cell outer membrane</keyword>
<dbReference type="SUPFAM" id="SSF56935">
    <property type="entry name" value="Porins"/>
    <property type="match status" value="1"/>
</dbReference>
<dbReference type="InterPro" id="IPR005017">
    <property type="entry name" value="OMPP1/FadL/TodX"/>
</dbReference>
<evidence type="ECO:0000313" key="9">
    <source>
        <dbReference type="EMBL" id="MDR5892234.1"/>
    </source>
</evidence>
<dbReference type="Proteomes" id="UP001252270">
    <property type="component" value="Unassembled WGS sequence"/>
</dbReference>
<keyword evidence="4" id="KW-0812">Transmembrane</keyword>
<feature type="chain" id="PRO_5045571299" evidence="8">
    <location>
        <begin position="26"/>
        <end position="444"/>
    </location>
</feature>
<protein>
    <submittedName>
        <fullName evidence="9">Outer membrane protein transport protein</fullName>
    </submittedName>
</protein>
<keyword evidence="6" id="KW-0472">Membrane</keyword>
<comment type="subcellular location">
    <subcellularLocation>
        <location evidence="1">Cell outer membrane</location>
        <topology evidence="1">Multi-pass membrane protein</topology>
    </subcellularLocation>
</comment>
<evidence type="ECO:0000256" key="1">
    <source>
        <dbReference type="ARBA" id="ARBA00004571"/>
    </source>
</evidence>
<keyword evidence="10" id="KW-1185">Reference proteome</keyword>
<name>A0ABU1GJP8_9GAMM</name>
<dbReference type="PANTHER" id="PTHR35093:SF8">
    <property type="entry name" value="OUTER MEMBRANE PROTEIN NMB0088-RELATED"/>
    <property type="match status" value="1"/>
</dbReference>
<dbReference type="Gene3D" id="2.40.160.60">
    <property type="entry name" value="Outer membrane protein transport protein (OMPP1/FadL/TodX)"/>
    <property type="match status" value="1"/>
</dbReference>
<evidence type="ECO:0000256" key="5">
    <source>
        <dbReference type="ARBA" id="ARBA00022729"/>
    </source>
</evidence>
<keyword evidence="3" id="KW-1134">Transmembrane beta strand</keyword>
<organism evidence="9 10">
    <name type="scientific">Halomonas mongoliensis</name>
    <dbReference type="NCBI Taxonomy" id="321265"/>
    <lineage>
        <taxon>Bacteria</taxon>
        <taxon>Pseudomonadati</taxon>
        <taxon>Pseudomonadota</taxon>
        <taxon>Gammaproteobacteria</taxon>
        <taxon>Oceanospirillales</taxon>
        <taxon>Halomonadaceae</taxon>
        <taxon>Halomonas</taxon>
    </lineage>
</organism>
<comment type="caution">
    <text evidence="9">The sequence shown here is derived from an EMBL/GenBank/DDBJ whole genome shotgun (WGS) entry which is preliminary data.</text>
</comment>
<sequence length="444" mass="48403">MKNKFNRLSLAVAIAAAALASQAHAGGYQINEQSVSGQGYGHAGRSSNVNDATIVFGNPAGMSFLDRAQVTAGGTYLNVNSDINNASATRNGQPIEGSSEGDMVPGTLIPFAFYAQPVNERLAFGFGVYAPFGSKTDYEDGFIGRNLGNYTELTVISAQPTVSYRFNDQWSVGAGVTYNRVDGELRRQVPTPVFGARPDLPGGVGPVGTQELDARIEGDDDGWGYNLGVIFQPTPETTLGLTYRSKVSYTLTGDYRSRDASGEIYVNPLTGEAQDKAAKLDLDTPETVNFSITQQMTDRLKLMAGASWTRWDRFDEILVTGPEGETITFEQQDYSNAWAYALGGEYQLNPQLALRAGITLDFTPTSDEFRSARIPSDDRRVFSIGAGWTPVDNLTVDFAYSYLTERRTQVDQIRTDASDTITSTYTADYKNEAHGFGAQLTYRF</sequence>
<evidence type="ECO:0000256" key="7">
    <source>
        <dbReference type="ARBA" id="ARBA00023237"/>
    </source>
</evidence>
<accession>A0ABU1GJP8</accession>
<reference evidence="9 10" key="1">
    <citation type="submission" date="2023-04" db="EMBL/GenBank/DDBJ databases">
        <title>A long-awaited taxogenomic arrangement of the family Halomonadaceae.</title>
        <authorList>
            <person name="De La Haba R."/>
            <person name="Chuvochina M."/>
            <person name="Wittouck S."/>
            <person name="Arahal D.R."/>
            <person name="Sanchez-Porro C."/>
            <person name="Hugenholtz P."/>
            <person name="Ventosa A."/>
        </authorList>
    </citation>
    <scope>NUCLEOTIDE SEQUENCE [LARGE SCALE GENOMIC DNA]</scope>
    <source>
        <strain evidence="9 10">DSM 17332</strain>
    </source>
</reference>
<dbReference type="EMBL" id="JARWAL010000003">
    <property type="protein sequence ID" value="MDR5892234.1"/>
    <property type="molecule type" value="Genomic_DNA"/>
</dbReference>
<evidence type="ECO:0000256" key="3">
    <source>
        <dbReference type="ARBA" id="ARBA00022452"/>
    </source>
</evidence>
<dbReference type="PANTHER" id="PTHR35093">
    <property type="entry name" value="OUTER MEMBRANE PROTEIN NMB0088-RELATED"/>
    <property type="match status" value="1"/>
</dbReference>
<dbReference type="Pfam" id="PF03349">
    <property type="entry name" value="Toluene_X"/>
    <property type="match status" value="1"/>
</dbReference>
<evidence type="ECO:0000256" key="6">
    <source>
        <dbReference type="ARBA" id="ARBA00023136"/>
    </source>
</evidence>
<proteinExistence type="inferred from homology"/>
<comment type="similarity">
    <text evidence="2">Belongs to the OmpP1/FadL family.</text>
</comment>